<evidence type="ECO:0000313" key="3">
    <source>
        <dbReference type="Proteomes" id="UP000693946"/>
    </source>
</evidence>
<feature type="region of interest" description="Disordered" evidence="1">
    <location>
        <begin position="35"/>
        <end position="55"/>
    </location>
</feature>
<sequence>MDEFLTLTHGFCLDKSSPGSGPDCSTLTVCVDAAEGGGQSGGRGDIERVSSADTL</sequence>
<evidence type="ECO:0000256" key="1">
    <source>
        <dbReference type="SAM" id="MobiDB-lite"/>
    </source>
</evidence>
<comment type="caution">
    <text evidence="2">The sequence shown here is derived from an EMBL/GenBank/DDBJ whole genome shotgun (WGS) entry which is preliminary data.</text>
</comment>
<feature type="compositionally biased region" description="Basic and acidic residues" evidence="1">
    <location>
        <begin position="44"/>
        <end position="55"/>
    </location>
</feature>
<name>A0AAV6QFU6_SOLSE</name>
<organism evidence="2 3">
    <name type="scientific">Solea senegalensis</name>
    <name type="common">Senegalese sole</name>
    <dbReference type="NCBI Taxonomy" id="28829"/>
    <lineage>
        <taxon>Eukaryota</taxon>
        <taxon>Metazoa</taxon>
        <taxon>Chordata</taxon>
        <taxon>Craniata</taxon>
        <taxon>Vertebrata</taxon>
        <taxon>Euteleostomi</taxon>
        <taxon>Actinopterygii</taxon>
        <taxon>Neopterygii</taxon>
        <taxon>Teleostei</taxon>
        <taxon>Neoteleostei</taxon>
        <taxon>Acanthomorphata</taxon>
        <taxon>Carangaria</taxon>
        <taxon>Pleuronectiformes</taxon>
        <taxon>Pleuronectoidei</taxon>
        <taxon>Soleidae</taxon>
        <taxon>Solea</taxon>
    </lineage>
</organism>
<accession>A0AAV6QFU6</accession>
<protein>
    <submittedName>
        <fullName evidence="2">Uncharacterized protein</fullName>
    </submittedName>
</protein>
<keyword evidence="3" id="KW-1185">Reference proteome</keyword>
<reference evidence="2 3" key="1">
    <citation type="journal article" date="2021" name="Sci. Rep.">
        <title>Chromosome anchoring in Senegalese sole (Solea senegalensis) reveals sex-associated markers and genome rearrangements in flatfish.</title>
        <authorList>
            <person name="Guerrero-Cozar I."/>
            <person name="Gomez-Garrido J."/>
            <person name="Berbel C."/>
            <person name="Martinez-Blanch J.F."/>
            <person name="Alioto T."/>
            <person name="Claros M.G."/>
            <person name="Gagnaire P.A."/>
            <person name="Manchado M."/>
        </authorList>
    </citation>
    <scope>NUCLEOTIDE SEQUENCE [LARGE SCALE GENOMIC DNA]</scope>
    <source>
        <strain evidence="2">Sse05_10M</strain>
    </source>
</reference>
<gene>
    <name evidence="2" type="ORF">JOB18_010923</name>
</gene>
<proteinExistence type="predicted"/>
<dbReference type="EMBL" id="JAGKHQ010000017">
    <property type="protein sequence ID" value="KAG7489385.1"/>
    <property type="molecule type" value="Genomic_DNA"/>
</dbReference>
<dbReference type="AlphaFoldDB" id="A0AAV6QFU6"/>
<evidence type="ECO:0000313" key="2">
    <source>
        <dbReference type="EMBL" id="KAG7489385.1"/>
    </source>
</evidence>
<dbReference type="Proteomes" id="UP000693946">
    <property type="component" value="Linkage Group LG5"/>
</dbReference>